<evidence type="ECO:0000256" key="8">
    <source>
        <dbReference type="HAMAP-Rule" id="MF_00265"/>
    </source>
</evidence>
<accession>A0ABX1P3F9</accession>
<evidence type="ECO:0000313" key="11">
    <source>
        <dbReference type="Proteomes" id="UP000718564"/>
    </source>
</evidence>
<evidence type="ECO:0000256" key="5">
    <source>
        <dbReference type="ARBA" id="ARBA00022801"/>
    </source>
</evidence>
<keyword evidence="11" id="KW-1185">Reference proteome</keyword>
<feature type="binding site" evidence="8">
    <location>
        <position position="98"/>
    </location>
    <ligand>
        <name>Mg(2+)</name>
        <dbReference type="ChEBI" id="CHEBI:18420"/>
    </ligand>
</feature>
<keyword evidence="2 8" id="KW-1277">Toxin-antitoxin system</keyword>
<evidence type="ECO:0000313" key="10">
    <source>
        <dbReference type="EMBL" id="NMG18185.1"/>
    </source>
</evidence>
<evidence type="ECO:0000256" key="1">
    <source>
        <dbReference type="ARBA" id="ARBA00001946"/>
    </source>
</evidence>
<dbReference type="PANTHER" id="PTHR33653">
    <property type="entry name" value="RIBONUCLEASE VAPC2"/>
    <property type="match status" value="1"/>
</dbReference>
<dbReference type="InterPro" id="IPR050556">
    <property type="entry name" value="Type_II_TA_system_RNase"/>
</dbReference>
<dbReference type="EC" id="3.1.-.-" evidence="8"/>
<evidence type="ECO:0000256" key="2">
    <source>
        <dbReference type="ARBA" id="ARBA00022649"/>
    </source>
</evidence>
<dbReference type="RefSeq" id="WP_169153475.1">
    <property type="nucleotide sequence ID" value="NZ_CAWPJE010000235.1"/>
</dbReference>
<sequence>MIYLLDTNACIVYLNRPVSGVRRRLQSLSPQDIAVCSVVKAELFYGAMKSKNPTRTLALQEAFLNNFVSLPFDDTAARIYSRIRADLAALGTPIGPYDLQIAAIALANNLTLVTHNTGEFSRVEGLQISDWEEEG</sequence>
<evidence type="ECO:0000256" key="6">
    <source>
        <dbReference type="ARBA" id="ARBA00022842"/>
    </source>
</evidence>
<dbReference type="CDD" id="cd18745">
    <property type="entry name" value="PIN_VapC4-5_FitB-like"/>
    <property type="match status" value="1"/>
</dbReference>
<comment type="cofactor">
    <cofactor evidence="1 8">
        <name>Mg(2+)</name>
        <dbReference type="ChEBI" id="CHEBI:18420"/>
    </cofactor>
</comment>
<comment type="caution">
    <text evidence="10">The sequence shown here is derived from an EMBL/GenBank/DDBJ whole genome shotgun (WGS) entry which is preliminary data.</text>
</comment>
<organism evidence="10 11">
    <name type="scientific">Brasilonema bromeliae SPC951</name>
    <dbReference type="NCBI Taxonomy" id="385972"/>
    <lineage>
        <taxon>Bacteria</taxon>
        <taxon>Bacillati</taxon>
        <taxon>Cyanobacteriota</taxon>
        <taxon>Cyanophyceae</taxon>
        <taxon>Nostocales</taxon>
        <taxon>Scytonemataceae</taxon>
        <taxon>Brasilonema</taxon>
        <taxon>Bromeliae group (in: Brasilonema)</taxon>
    </lineage>
</organism>
<keyword evidence="8" id="KW-0800">Toxin</keyword>
<dbReference type="EMBL" id="QMEB01000005">
    <property type="protein sequence ID" value="NMG18185.1"/>
    <property type="molecule type" value="Genomic_DNA"/>
</dbReference>
<evidence type="ECO:0000256" key="3">
    <source>
        <dbReference type="ARBA" id="ARBA00022722"/>
    </source>
</evidence>
<dbReference type="Gene3D" id="3.40.50.1010">
    <property type="entry name" value="5'-nuclease"/>
    <property type="match status" value="1"/>
</dbReference>
<dbReference type="InterPro" id="IPR029060">
    <property type="entry name" value="PIN-like_dom_sf"/>
</dbReference>
<dbReference type="Proteomes" id="UP000718564">
    <property type="component" value="Unassembled WGS sequence"/>
</dbReference>
<keyword evidence="5 8" id="KW-0378">Hydrolase</keyword>
<dbReference type="SUPFAM" id="SSF88723">
    <property type="entry name" value="PIN domain-like"/>
    <property type="match status" value="1"/>
</dbReference>
<keyword evidence="4 8" id="KW-0479">Metal-binding</keyword>
<evidence type="ECO:0000259" key="9">
    <source>
        <dbReference type="Pfam" id="PF01850"/>
    </source>
</evidence>
<dbReference type="InterPro" id="IPR002716">
    <property type="entry name" value="PIN_dom"/>
</dbReference>
<evidence type="ECO:0000256" key="4">
    <source>
        <dbReference type="ARBA" id="ARBA00022723"/>
    </source>
</evidence>
<gene>
    <name evidence="8" type="primary">vapC</name>
    <name evidence="10" type="ORF">DP116_01480</name>
</gene>
<dbReference type="Pfam" id="PF01850">
    <property type="entry name" value="PIN"/>
    <property type="match status" value="1"/>
</dbReference>
<keyword evidence="3 8" id="KW-0540">Nuclease</keyword>
<reference evidence="10 11" key="1">
    <citation type="submission" date="2018-06" db="EMBL/GenBank/DDBJ databases">
        <title>Comparative genomics of Brasilonema spp. strains.</title>
        <authorList>
            <person name="Alvarenga D.O."/>
            <person name="Fiore M.F."/>
            <person name="Varani A.M."/>
        </authorList>
    </citation>
    <scope>NUCLEOTIDE SEQUENCE [LARGE SCALE GENOMIC DNA]</scope>
    <source>
        <strain evidence="10 11">SPC951</strain>
    </source>
</reference>
<comment type="function">
    <text evidence="8">Toxic component of a toxin-antitoxin (TA) system. An RNase.</text>
</comment>
<comment type="similarity">
    <text evidence="7 8">Belongs to the PINc/VapC protein family.</text>
</comment>
<feature type="binding site" evidence="8">
    <location>
        <position position="6"/>
    </location>
    <ligand>
        <name>Mg(2+)</name>
        <dbReference type="ChEBI" id="CHEBI:18420"/>
    </ligand>
</feature>
<dbReference type="InterPro" id="IPR022907">
    <property type="entry name" value="VapC_family"/>
</dbReference>
<evidence type="ECO:0000256" key="7">
    <source>
        <dbReference type="ARBA" id="ARBA00038093"/>
    </source>
</evidence>
<keyword evidence="6 8" id="KW-0460">Magnesium</keyword>
<name>A0ABX1P3F9_9CYAN</name>
<protein>
    <recommendedName>
        <fullName evidence="8">Ribonuclease VapC</fullName>
        <shortName evidence="8">RNase VapC</shortName>
        <ecNumber evidence="8">3.1.-.-</ecNumber>
    </recommendedName>
    <alternativeName>
        <fullName evidence="8">Toxin VapC</fullName>
    </alternativeName>
</protein>
<dbReference type="PANTHER" id="PTHR33653:SF1">
    <property type="entry name" value="RIBONUCLEASE VAPC2"/>
    <property type="match status" value="1"/>
</dbReference>
<dbReference type="HAMAP" id="MF_00265">
    <property type="entry name" value="VapC_Nob1"/>
    <property type="match status" value="1"/>
</dbReference>
<feature type="domain" description="PIN" evidence="9">
    <location>
        <begin position="3"/>
        <end position="125"/>
    </location>
</feature>
<proteinExistence type="inferred from homology"/>